<evidence type="ECO:0000313" key="3">
    <source>
        <dbReference type="Proteomes" id="UP000198878"/>
    </source>
</evidence>
<keyword evidence="3" id="KW-1185">Reference proteome</keyword>
<dbReference type="RefSeq" id="WP_086677892.1">
    <property type="nucleotide sequence ID" value="NZ_FNUJ01000014.1"/>
</dbReference>
<accession>A0A1H5RJB8</accession>
<dbReference type="STRING" id="218821.SAMN05421837_114188"/>
<dbReference type="PANTHER" id="PTHR40765">
    <property type="entry name" value="ESX-2 SECRETION SYSTEM ATPASE ECCB2"/>
    <property type="match status" value="1"/>
</dbReference>
<protein>
    <submittedName>
        <fullName evidence="2">Type VII secretion protein EccB</fullName>
    </submittedName>
</protein>
<dbReference type="InterPro" id="IPR007795">
    <property type="entry name" value="T7SS_EccB"/>
</dbReference>
<evidence type="ECO:0000256" key="1">
    <source>
        <dbReference type="SAM" id="Phobius"/>
    </source>
</evidence>
<dbReference type="Pfam" id="PF05108">
    <property type="entry name" value="T7SS_ESX1_EccB"/>
    <property type="match status" value="1"/>
</dbReference>
<sequence>MASPRDQLHAHQFLVQRTVSALTARETDPERPRFRRPATAAFAGIGLSLVLLAGFGVFGLLVPGGNTSWQAGDAVIVEKETGTRFVYLAGRLHPAANYTSAVLAAGSAKTLQVSRNSLDGVPRGPVIGIAGAPDALPAADHLLGPEWSLCSRPETGTDGSAVSRSVLLAGRMPPGGTPLGDRALLAESADTGERYLVAGGFRHRIAAADAVTVGLALRSAPPVRLSPAAGDLLPAGAAIAPIPVPDAGKPSTAVPRRPELRTGQLLVVRTSGATEYYLAEAERLRPITPLQYDIQRAYPPTAAAYPDARPDAVSLSPLDLAEGRRAPAPPPQPGDVPAQLPGFASGTAVCLGFTPDADAPSVLIDPALGPSDPMTATPGRTAAGAVLADRVVVPPGTAALVEAMPSRTAPAGTLALVTDAGRAYPLAGRRTLEVLGYGATTPVRIPAALLARVPQGPGLAENTALGR</sequence>
<keyword evidence="1" id="KW-1133">Transmembrane helix</keyword>
<dbReference type="Proteomes" id="UP000198878">
    <property type="component" value="Unassembled WGS sequence"/>
</dbReference>
<keyword evidence="1" id="KW-0472">Membrane</keyword>
<dbReference type="AlphaFoldDB" id="A0A1H5RJB8"/>
<dbReference type="Gene3D" id="3.30.2390.20">
    <property type="entry name" value="Type VII secretion system EccB, repeat 1 domain"/>
    <property type="match status" value="1"/>
</dbReference>
<organism evidence="2 3">
    <name type="scientific">Amycolatopsis pretoriensis</name>
    <dbReference type="NCBI Taxonomy" id="218821"/>
    <lineage>
        <taxon>Bacteria</taxon>
        <taxon>Bacillati</taxon>
        <taxon>Actinomycetota</taxon>
        <taxon>Actinomycetes</taxon>
        <taxon>Pseudonocardiales</taxon>
        <taxon>Pseudonocardiaceae</taxon>
        <taxon>Amycolatopsis</taxon>
    </lineage>
</organism>
<dbReference type="EMBL" id="FNUJ01000014">
    <property type="protein sequence ID" value="SEF37627.1"/>
    <property type="molecule type" value="Genomic_DNA"/>
</dbReference>
<evidence type="ECO:0000313" key="2">
    <source>
        <dbReference type="EMBL" id="SEF37627.1"/>
    </source>
</evidence>
<name>A0A1H5RJB8_9PSEU</name>
<dbReference type="PANTHER" id="PTHR40765:SF2">
    <property type="entry name" value="ESX-2 SECRETION SYSTEM ATPASE ECCB2"/>
    <property type="match status" value="1"/>
</dbReference>
<reference evidence="3" key="1">
    <citation type="submission" date="2016-10" db="EMBL/GenBank/DDBJ databases">
        <authorList>
            <person name="Varghese N."/>
            <person name="Submissions S."/>
        </authorList>
    </citation>
    <scope>NUCLEOTIDE SEQUENCE [LARGE SCALE GENOMIC DNA]</scope>
    <source>
        <strain evidence="3">DSM 44654</strain>
    </source>
</reference>
<proteinExistence type="predicted"/>
<dbReference type="InterPro" id="IPR044857">
    <property type="entry name" value="T7SS_EccB_R1"/>
</dbReference>
<dbReference type="OrthoDB" id="3847604at2"/>
<dbReference type="GO" id="GO:0005576">
    <property type="term" value="C:extracellular region"/>
    <property type="evidence" value="ECO:0007669"/>
    <property type="project" value="TreeGrafter"/>
</dbReference>
<keyword evidence="1" id="KW-0812">Transmembrane</keyword>
<feature type="transmembrane region" description="Helical" evidence="1">
    <location>
        <begin position="40"/>
        <end position="62"/>
    </location>
</feature>
<gene>
    <name evidence="2" type="ORF">SAMN05421837_114188</name>
</gene>
<dbReference type="NCBIfam" id="TIGR03919">
    <property type="entry name" value="T7SS_EccB"/>
    <property type="match status" value="1"/>
</dbReference>